<evidence type="ECO:0000313" key="3">
    <source>
        <dbReference type="Proteomes" id="UP000254925"/>
    </source>
</evidence>
<evidence type="ECO:0000313" key="2">
    <source>
        <dbReference type="EMBL" id="RDI55098.1"/>
    </source>
</evidence>
<feature type="region of interest" description="Disordered" evidence="1">
    <location>
        <begin position="43"/>
        <end position="62"/>
    </location>
</feature>
<keyword evidence="3" id="KW-1185">Reference proteome</keyword>
<organism evidence="2 3">
    <name type="scientific">Microvirga subterranea</name>
    <dbReference type="NCBI Taxonomy" id="186651"/>
    <lineage>
        <taxon>Bacteria</taxon>
        <taxon>Pseudomonadati</taxon>
        <taxon>Pseudomonadota</taxon>
        <taxon>Alphaproteobacteria</taxon>
        <taxon>Hyphomicrobiales</taxon>
        <taxon>Methylobacteriaceae</taxon>
        <taxon>Microvirga</taxon>
    </lineage>
</organism>
<dbReference type="EMBL" id="QQBB01000010">
    <property type="protein sequence ID" value="RDI55098.1"/>
    <property type="molecule type" value="Genomic_DNA"/>
</dbReference>
<gene>
    <name evidence="2" type="ORF">DES45_11042</name>
</gene>
<feature type="compositionally biased region" description="Polar residues" evidence="1">
    <location>
        <begin position="45"/>
        <end position="54"/>
    </location>
</feature>
<dbReference type="AlphaFoldDB" id="A0A370HCZ4"/>
<protein>
    <submittedName>
        <fullName evidence="2">Protein required for attachment to host cells</fullName>
    </submittedName>
</protein>
<dbReference type="Pfam" id="PF10116">
    <property type="entry name" value="Host_attach"/>
    <property type="match status" value="1"/>
</dbReference>
<comment type="caution">
    <text evidence="2">The sequence shown here is derived from an EMBL/GenBank/DDBJ whole genome shotgun (WGS) entry which is preliminary data.</text>
</comment>
<proteinExistence type="predicted"/>
<accession>A0A370HCZ4</accession>
<dbReference type="Proteomes" id="UP000254925">
    <property type="component" value="Unassembled WGS sequence"/>
</dbReference>
<evidence type="ECO:0000256" key="1">
    <source>
        <dbReference type="SAM" id="MobiDB-lite"/>
    </source>
</evidence>
<dbReference type="InterPro" id="IPR019291">
    <property type="entry name" value="Host_attachment_protein"/>
</dbReference>
<reference evidence="2 3" key="1">
    <citation type="submission" date="2018-07" db="EMBL/GenBank/DDBJ databases">
        <title>Genomic Encyclopedia of Type Strains, Phase IV (KMG-IV): sequencing the most valuable type-strain genomes for metagenomic binning, comparative biology and taxonomic classification.</title>
        <authorList>
            <person name="Goeker M."/>
        </authorList>
    </citation>
    <scope>NUCLEOTIDE SEQUENCE [LARGE SCALE GENOMIC DNA]</scope>
    <source>
        <strain evidence="2 3">DSM 14364</strain>
    </source>
</reference>
<name>A0A370HCZ4_9HYPH</name>
<dbReference type="RefSeq" id="WP_245571817.1">
    <property type="nucleotide sequence ID" value="NZ_QQBB01000010.1"/>
</dbReference>
<sequence>MNKALKIPHDGTVLVSDGRKALFLKNQGDDVFPNLQVERVLQAPDNPQTSQQGTDKPGRTFGFDQRAAVGQTDWHQRAEQKFAAEVAEMVNQACSTGDLKAIVVAAPPRTLAELRTHFSEAVRRKIMAEVNKDLTKHPVYEIEQHLVPGA</sequence>